<feature type="domain" description="NAD(P)-binding" evidence="1">
    <location>
        <begin position="8"/>
        <end position="199"/>
    </location>
</feature>
<sequence length="211" mass="22508">MTTIALFGATGKTGRRVLDRSLAAGHTVRALVRDPHALLVTSPRLTVVPGDVRDPAAVAETVRGADVVLSLFGQVKGSPPTLQTDGTRVIVEAMHEAGVTRIVTLSGGGLRDEEHDRPKTADRVIRFLLKTLSGPVLADAEGHLAVLRASGLDWTVVRGPRLTEKPGVRSYRVGWVGVNASTQISRDDLADFILTQVDDRTFVGSMPFVSA</sequence>
<evidence type="ECO:0000313" key="2">
    <source>
        <dbReference type="EMBL" id="WQB70787.1"/>
    </source>
</evidence>
<gene>
    <name evidence="2" type="ORF">T9R20_02175</name>
</gene>
<evidence type="ECO:0000259" key="1">
    <source>
        <dbReference type="Pfam" id="PF13460"/>
    </source>
</evidence>
<dbReference type="InterPro" id="IPR051606">
    <property type="entry name" value="Polyketide_Oxido-like"/>
</dbReference>
<dbReference type="InterPro" id="IPR036291">
    <property type="entry name" value="NAD(P)-bd_dom_sf"/>
</dbReference>
<accession>A0ABZ0VD96</accession>
<proteinExistence type="predicted"/>
<dbReference type="CDD" id="cd05244">
    <property type="entry name" value="BVR-B_like_SDR_a"/>
    <property type="match status" value="1"/>
</dbReference>
<reference evidence="2 3" key="1">
    <citation type="submission" date="2023-06" db="EMBL/GenBank/DDBJ databases">
        <title>Rock-solubilizing bacteria, Microbacterium invictum, promotes re-establishment of vegetation in rocky wasteland by accelerating rock bio-weathering and reshaping soil bacterial community.</title>
        <authorList>
            <person name="Liu C."/>
        </authorList>
    </citation>
    <scope>NUCLEOTIDE SEQUENCE [LARGE SCALE GENOMIC DNA]</scope>
    <source>
        <strain evidence="2 3">X-18</strain>
    </source>
</reference>
<dbReference type="InterPro" id="IPR016040">
    <property type="entry name" value="NAD(P)-bd_dom"/>
</dbReference>
<dbReference type="EMBL" id="CP139779">
    <property type="protein sequence ID" value="WQB70787.1"/>
    <property type="molecule type" value="Genomic_DNA"/>
</dbReference>
<dbReference type="Pfam" id="PF13460">
    <property type="entry name" value="NAD_binding_10"/>
    <property type="match status" value="1"/>
</dbReference>
<dbReference type="PANTHER" id="PTHR43355:SF2">
    <property type="entry name" value="FLAVIN REDUCTASE (NADPH)"/>
    <property type="match status" value="1"/>
</dbReference>
<evidence type="ECO:0000313" key="3">
    <source>
        <dbReference type="Proteomes" id="UP001324533"/>
    </source>
</evidence>
<dbReference type="PANTHER" id="PTHR43355">
    <property type="entry name" value="FLAVIN REDUCTASE (NADPH)"/>
    <property type="match status" value="1"/>
</dbReference>
<name>A0ABZ0VD96_9MICO</name>
<protein>
    <submittedName>
        <fullName evidence="2">SDR family oxidoreductase</fullName>
    </submittedName>
</protein>
<organism evidence="2 3">
    <name type="scientific">Microbacterium invictum</name>
    <dbReference type="NCBI Taxonomy" id="515415"/>
    <lineage>
        <taxon>Bacteria</taxon>
        <taxon>Bacillati</taxon>
        <taxon>Actinomycetota</taxon>
        <taxon>Actinomycetes</taxon>
        <taxon>Micrococcales</taxon>
        <taxon>Microbacteriaceae</taxon>
        <taxon>Microbacterium</taxon>
    </lineage>
</organism>
<dbReference type="SUPFAM" id="SSF51735">
    <property type="entry name" value="NAD(P)-binding Rossmann-fold domains"/>
    <property type="match status" value="1"/>
</dbReference>
<dbReference type="Proteomes" id="UP001324533">
    <property type="component" value="Chromosome"/>
</dbReference>
<dbReference type="RefSeq" id="WP_322410923.1">
    <property type="nucleotide sequence ID" value="NZ_CP139779.1"/>
</dbReference>
<keyword evidence="3" id="KW-1185">Reference proteome</keyword>
<dbReference type="Gene3D" id="3.40.50.720">
    <property type="entry name" value="NAD(P)-binding Rossmann-like Domain"/>
    <property type="match status" value="1"/>
</dbReference>